<protein>
    <recommendedName>
        <fullName evidence="4">Lipoprotein</fullName>
    </recommendedName>
</protein>
<reference evidence="2 3" key="1">
    <citation type="submission" date="2018-02" db="EMBL/GenBank/DDBJ databases">
        <authorList>
            <person name="Cohen D.B."/>
            <person name="Kent A.D."/>
        </authorList>
    </citation>
    <scope>NUCLEOTIDE SEQUENCE [LARGE SCALE GENOMIC DNA]</scope>
    <source>
        <strain evidence="2">CIP109753</strain>
    </source>
</reference>
<organism evidence="2 3">
    <name type="scientific">Flavobacterium columnare</name>
    <dbReference type="NCBI Taxonomy" id="996"/>
    <lineage>
        <taxon>Bacteria</taxon>
        <taxon>Pseudomonadati</taxon>
        <taxon>Bacteroidota</taxon>
        <taxon>Flavobacteriia</taxon>
        <taxon>Flavobacteriales</taxon>
        <taxon>Flavobacteriaceae</taxon>
        <taxon>Flavobacterium</taxon>
    </lineage>
</organism>
<feature type="region of interest" description="Disordered" evidence="1">
    <location>
        <begin position="46"/>
        <end position="66"/>
    </location>
</feature>
<evidence type="ECO:0000256" key="1">
    <source>
        <dbReference type="SAM" id="MobiDB-lite"/>
    </source>
</evidence>
<evidence type="ECO:0000313" key="3">
    <source>
        <dbReference type="Proteomes" id="UP000238180"/>
    </source>
</evidence>
<proteinExistence type="predicted"/>
<sequence length="66" mass="7335">MKKIFILTGLLVTTSSCTYDDVVAFLNGQTNNLTEAEKQSVREYQDSGMALDELEKDKGTLTPPKH</sequence>
<dbReference type="RefSeq" id="WP_105195880.1">
    <property type="nucleotide sequence ID" value="NZ_OLKH01000077.1"/>
</dbReference>
<name>A0A2N9P9S4_9FLAO</name>
<dbReference type="Proteomes" id="UP000238180">
    <property type="component" value="Unassembled WGS sequence"/>
</dbReference>
<accession>A0A2N9P9S4</accession>
<dbReference type="EMBL" id="OLKH01000077">
    <property type="protein sequence ID" value="SPE77114.1"/>
    <property type="molecule type" value="Genomic_DNA"/>
</dbReference>
<dbReference type="PROSITE" id="PS51257">
    <property type="entry name" value="PROKAR_LIPOPROTEIN"/>
    <property type="match status" value="1"/>
</dbReference>
<evidence type="ECO:0008006" key="4">
    <source>
        <dbReference type="Google" id="ProtNLM"/>
    </source>
</evidence>
<gene>
    <name evidence="2" type="ORF">FLACOL_01104</name>
</gene>
<evidence type="ECO:0000313" key="2">
    <source>
        <dbReference type="EMBL" id="SPE77114.1"/>
    </source>
</evidence>
<dbReference type="AlphaFoldDB" id="A0A2N9P9S4"/>